<dbReference type="EMBL" id="MDYO01000009">
    <property type="protein sequence ID" value="OQD98355.1"/>
    <property type="molecule type" value="Genomic_DNA"/>
</dbReference>
<dbReference type="AlphaFoldDB" id="A0A1V6R9Z0"/>
<evidence type="ECO:0000313" key="3">
    <source>
        <dbReference type="Proteomes" id="UP000191612"/>
    </source>
</evidence>
<organism evidence="2 3">
    <name type="scientific">Penicillium solitum</name>
    <dbReference type="NCBI Taxonomy" id="60172"/>
    <lineage>
        <taxon>Eukaryota</taxon>
        <taxon>Fungi</taxon>
        <taxon>Dikarya</taxon>
        <taxon>Ascomycota</taxon>
        <taxon>Pezizomycotina</taxon>
        <taxon>Eurotiomycetes</taxon>
        <taxon>Eurotiomycetidae</taxon>
        <taxon>Eurotiales</taxon>
        <taxon>Aspergillaceae</taxon>
        <taxon>Penicillium</taxon>
    </lineage>
</organism>
<feature type="compositionally biased region" description="Basic and acidic residues" evidence="1">
    <location>
        <begin position="100"/>
        <end position="130"/>
    </location>
</feature>
<evidence type="ECO:0000313" key="2">
    <source>
        <dbReference type="EMBL" id="OQD98355.1"/>
    </source>
</evidence>
<proteinExistence type="predicted"/>
<protein>
    <submittedName>
        <fullName evidence="2">Uncharacterized protein</fullName>
    </submittedName>
</protein>
<comment type="caution">
    <text evidence="2">The sequence shown here is derived from an EMBL/GenBank/DDBJ whole genome shotgun (WGS) entry which is preliminary data.</text>
</comment>
<keyword evidence="3" id="KW-1185">Reference proteome</keyword>
<reference evidence="3" key="1">
    <citation type="journal article" date="2017" name="Nat. Microbiol.">
        <title>Global analysis of biosynthetic gene clusters reveals vast potential of secondary metabolite production in Penicillium species.</title>
        <authorList>
            <person name="Nielsen J.C."/>
            <person name="Grijseels S."/>
            <person name="Prigent S."/>
            <person name="Ji B."/>
            <person name="Dainat J."/>
            <person name="Nielsen K.F."/>
            <person name="Frisvad J.C."/>
            <person name="Workman M."/>
            <person name="Nielsen J."/>
        </authorList>
    </citation>
    <scope>NUCLEOTIDE SEQUENCE [LARGE SCALE GENOMIC DNA]</scope>
    <source>
        <strain evidence="3">IBT 29525</strain>
    </source>
</reference>
<accession>A0A1V6R9Z0</accession>
<name>A0A1V6R9Z0_9EURO</name>
<evidence type="ECO:0000256" key="1">
    <source>
        <dbReference type="SAM" id="MobiDB-lite"/>
    </source>
</evidence>
<gene>
    <name evidence="2" type="ORF">PENSOL_c009G07386</name>
</gene>
<dbReference type="Proteomes" id="UP000191612">
    <property type="component" value="Unassembled WGS sequence"/>
</dbReference>
<feature type="region of interest" description="Disordered" evidence="1">
    <location>
        <begin position="92"/>
        <end position="137"/>
    </location>
</feature>
<sequence length="137" mass="15760">MIRWVILENPPPLQNYHPWRYDEHLPTFQFSSDDHGFLEGTVLDFYHEQHQCSIQLKRRSMAAIIYDEGSQKIMKPGRFLDLSSLKAVLSIPGESSSDIPTKRKTSDALGRKDNSDLEKESARLEMDSHPCKQSPLC</sequence>